<evidence type="ECO:0000256" key="1">
    <source>
        <dbReference type="SAM" id="Phobius"/>
    </source>
</evidence>
<feature type="domain" description="CAAX prenyl protease 2/Lysostaphin resistance protein A-like" evidence="2">
    <location>
        <begin position="171"/>
        <end position="258"/>
    </location>
</feature>
<proteinExistence type="predicted"/>
<dbReference type="PANTHER" id="PTHR36435">
    <property type="entry name" value="SLR1288 PROTEIN"/>
    <property type="match status" value="1"/>
</dbReference>
<dbReference type="Proteomes" id="UP001232019">
    <property type="component" value="Chromosome"/>
</dbReference>
<dbReference type="EMBL" id="CP129968">
    <property type="protein sequence ID" value="WNB17797.1"/>
    <property type="molecule type" value="Genomic_DNA"/>
</dbReference>
<dbReference type="Pfam" id="PF02517">
    <property type="entry name" value="Rce1-like"/>
    <property type="match status" value="1"/>
</dbReference>
<dbReference type="AlphaFoldDB" id="A0AA52EYB8"/>
<keyword evidence="1" id="KW-0472">Membrane</keyword>
<feature type="transmembrane region" description="Helical" evidence="1">
    <location>
        <begin position="20"/>
        <end position="47"/>
    </location>
</feature>
<feature type="transmembrane region" description="Helical" evidence="1">
    <location>
        <begin position="171"/>
        <end position="193"/>
    </location>
</feature>
<dbReference type="PANTHER" id="PTHR36435:SF1">
    <property type="entry name" value="CAAX AMINO TERMINAL PROTEASE FAMILY PROTEIN"/>
    <property type="match status" value="1"/>
</dbReference>
<reference evidence="4 5" key="1">
    <citation type="submission" date="2023-08" db="EMBL/GenBank/DDBJ databases">
        <title>Comparative genomics and taxonomic characterization of three novel marine species of genus Marivirga.</title>
        <authorList>
            <person name="Muhammad N."/>
            <person name="Kim S.-G."/>
        </authorList>
    </citation>
    <scope>NUCLEOTIDE SEQUENCE</scope>
    <source>
        <strain evidence="3 5">ABR2-2</strain>
        <strain evidence="4">BKB1-2</strain>
    </source>
</reference>
<keyword evidence="5" id="KW-1185">Reference proteome</keyword>
<feature type="transmembrane region" description="Helical" evidence="1">
    <location>
        <begin position="254"/>
        <end position="271"/>
    </location>
</feature>
<feature type="transmembrane region" description="Helical" evidence="1">
    <location>
        <begin position="230"/>
        <end position="247"/>
    </location>
</feature>
<evidence type="ECO:0000313" key="3">
    <source>
        <dbReference type="EMBL" id="WMN08006.1"/>
    </source>
</evidence>
<sequence>MNSLKHNNPQIIYKNPWTSIFYLVLLFLAWNLISQLIGSGLAVLVSGVNIFESQEILQPPFGPESKLFMYVAQGVSHFLGFTLFGLFFIKKMDKQEFKDYFHSKKLSLNSALIIVLMTFSFMMFNSIIIEWNMNIEFPEFMKAFEEWARATEDQLMELTELLSNYDSFGEMLIALLIIGVLPAIGEELVFRGLLQNKLESATKNAHLAIWISAIIFGAFHMQFYGVVPRIMLGALFGYIYVFSRNIWYPIIAHFVNNGLAVILMYVGPRFIDDFDAQEVDSSVPVYISLSALFACLIFFRYFKQQMNKAAQE</sequence>
<accession>A0AA52EYB8</accession>
<keyword evidence="1" id="KW-0812">Transmembrane</keyword>
<dbReference type="KEGG" id="marp:QYS47_28190"/>
<dbReference type="InterPro" id="IPR052710">
    <property type="entry name" value="CAAX_protease"/>
</dbReference>
<feature type="transmembrane region" description="Helical" evidence="1">
    <location>
        <begin position="110"/>
        <end position="129"/>
    </location>
</feature>
<dbReference type="EMBL" id="CP129970">
    <property type="protein sequence ID" value="WMN08006.1"/>
    <property type="molecule type" value="Genomic_DNA"/>
</dbReference>
<dbReference type="InterPro" id="IPR003675">
    <property type="entry name" value="Rce1/LyrA-like_dom"/>
</dbReference>
<accession>A0AA51N817</accession>
<gene>
    <name evidence="4" type="ORF">QYS47_28190</name>
    <name evidence="3" type="ORF">QYS48_30725</name>
</gene>
<evidence type="ECO:0000259" key="2">
    <source>
        <dbReference type="Pfam" id="PF02517"/>
    </source>
</evidence>
<organism evidence="4">
    <name type="scientific">Marivirga arenosa</name>
    <dbReference type="NCBI Taxonomy" id="3059076"/>
    <lineage>
        <taxon>Bacteria</taxon>
        <taxon>Pseudomonadati</taxon>
        <taxon>Bacteroidota</taxon>
        <taxon>Cytophagia</taxon>
        <taxon>Cytophagales</taxon>
        <taxon>Marivirgaceae</taxon>
        <taxon>Marivirga</taxon>
    </lineage>
</organism>
<keyword evidence="4" id="KW-0378">Hydrolase</keyword>
<feature type="transmembrane region" description="Helical" evidence="1">
    <location>
        <begin position="283"/>
        <end position="302"/>
    </location>
</feature>
<feature type="transmembrane region" description="Helical" evidence="1">
    <location>
        <begin position="67"/>
        <end position="89"/>
    </location>
</feature>
<feature type="transmembrane region" description="Helical" evidence="1">
    <location>
        <begin position="205"/>
        <end position="224"/>
    </location>
</feature>
<protein>
    <submittedName>
        <fullName evidence="4">CPBP family intramembrane glutamic endopeptidase</fullName>
        <ecNumber evidence="4">3.4.-.-</ecNumber>
    </submittedName>
</protein>
<dbReference type="Proteomes" id="UP001244443">
    <property type="component" value="Chromosome"/>
</dbReference>
<dbReference type="GO" id="GO:0080120">
    <property type="term" value="P:CAAX-box protein maturation"/>
    <property type="evidence" value="ECO:0007669"/>
    <property type="project" value="UniProtKB-ARBA"/>
</dbReference>
<dbReference type="EC" id="3.4.-.-" evidence="4"/>
<name>A0AA52EYB8_9BACT</name>
<evidence type="ECO:0000313" key="5">
    <source>
        <dbReference type="Proteomes" id="UP001244443"/>
    </source>
</evidence>
<evidence type="ECO:0000313" key="4">
    <source>
        <dbReference type="EMBL" id="WNB17797.1"/>
    </source>
</evidence>
<dbReference type="GO" id="GO:0004175">
    <property type="term" value="F:endopeptidase activity"/>
    <property type="evidence" value="ECO:0007669"/>
    <property type="project" value="UniProtKB-ARBA"/>
</dbReference>
<keyword evidence="1" id="KW-1133">Transmembrane helix</keyword>
<dbReference type="RefSeq" id="WP_308358335.1">
    <property type="nucleotide sequence ID" value="NZ_CP129968.2"/>
</dbReference>